<accession>A0A939FR77</accession>
<evidence type="ECO:0000313" key="4">
    <source>
        <dbReference type="Proteomes" id="UP000664781"/>
    </source>
</evidence>
<protein>
    <submittedName>
        <fullName evidence="3">M6 family metalloprotease domain-containing protein</fullName>
    </submittedName>
</protein>
<dbReference type="Pfam" id="PF05547">
    <property type="entry name" value="Peptidase_M6"/>
    <property type="match status" value="1"/>
</dbReference>
<comment type="caution">
    <text evidence="3">The sequence shown here is derived from an EMBL/GenBank/DDBJ whole genome shotgun (WGS) entry which is preliminary data.</text>
</comment>
<organism evidence="3 4">
    <name type="scientific">Streptomyces triculaminicus</name>
    <dbReference type="NCBI Taxonomy" id="2816232"/>
    <lineage>
        <taxon>Bacteria</taxon>
        <taxon>Bacillati</taxon>
        <taxon>Actinomycetota</taxon>
        <taxon>Actinomycetes</taxon>
        <taxon>Kitasatosporales</taxon>
        <taxon>Streptomycetaceae</taxon>
        <taxon>Streptomyces</taxon>
    </lineage>
</organism>
<feature type="compositionally biased region" description="Basic and acidic residues" evidence="1">
    <location>
        <begin position="481"/>
        <end position="527"/>
    </location>
</feature>
<dbReference type="NCBIfam" id="TIGR03296">
    <property type="entry name" value="M6dom_TIGR03296"/>
    <property type="match status" value="1"/>
</dbReference>
<dbReference type="GO" id="GO:0008237">
    <property type="term" value="F:metallopeptidase activity"/>
    <property type="evidence" value="ECO:0007669"/>
    <property type="project" value="UniProtKB-KW"/>
</dbReference>
<feature type="region of interest" description="Disordered" evidence="1">
    <location>
        <begin position="1"/>
        <end position="23"/>
    </location>
</feature>
<sequence length="611" mass="66037">METVRLPRRGVNPVPDHPGLTGHRKIRAVRSPFCAAPPHPALRKRIEEELSISRERNSDLAGLLGIAPSPRWPGYNDGMIFPPDSFPPGTPSSAIRAAAAERTPLTGTVRVAVVLVDFEDRAMTTEKEHIENLFFSLNRKIPNGSVREYFREVTNGAVDLVGEVVPVVRMPQPLSWYANGNFGIGKPTGVPRAPVMAKDAVVKSNPLIDFAPYDNDANGYVDAFVVVHAGTGGELSGNSGDIWSHKGVLDAERIVDGVKIFAYLTVPEDAKIGICAHELGHLLFGLPDLYDDDLSSEGIGDWCLMSYGTWGGDGELPVHPSAWCKATQGWVATETITTGQTVTLNDVKSSFRVYRLWTNGDGGQEYFLAENRQRTGYDVSLPGSGLLIWHVDESRLDNKDENHFMVGLVQADDKRDLELKKNQGDPGDPYPGNAGNASFNSSSLPNSHSYAGADTCVSVTEISASSTAMTAKFAVSCGKNAQKDTKDGKDRKDHKEEKEEKDHKDRKDVHKDVGEKEHPKEHGKEAEAPPAPGAAADAITSMLGDLHLRLSAVEQAISEGCTETAEPFIGAALRPDLVGGPTYGADAEALREGMQAGNAQAKRSYDTQPPQ</sequence>
<feature type="compositionally biased region" description="Low complexity" evidence="1">
    <location>
        <begin position="432"/>
        <end position="447"/>
    </location>
</feature>
<dbReference type="Proteomes" id="UP000664781">
    <property type="component" value="Unassembled WGS sequence"/>
</dbReference>
<keyword evidence="3" id="KW-0482">Metalloprotease</keyword>
<evidence type="ECO:0000259" key="2">
    <source>
        <dbReference type="Pfam" id="PF05547"/>
    </source>
</evidence>
<feature type="domain" description="Peptidase M6-like" evidence="2">
    <location>
        <begin position="126"/>
        <end position="315"/>
    </location>
</feature>
<gene>
    <name evidence="3" type="ORF">J1792_17460</name>
</gene>
<feature type="region of interest" description="Disordered" evidence="1">
    <location>
        <begin position="419"/>
        <end position="447"/>
    </location>
</feature>
<evidence type="ECO:0000256" key="1">
    <source>
        <dbReference type="SAM" id="MobiDB-lite"/>
    </source>
</evidence>
<reference evidence="3" key="1">
    <citation type="submission" date="2021-03" db="EMBL/GenBank/DDBJ databases">
        <title>Streptomyces strains.</title>
        <authorList>
            <person name="Lund M.B."/>
            <person name="Toerring T."/>
        </authorList>
    </citation>
    <scope>NUCLEOTIDE SEQUENCE</scope>
    <source>
        <strain evidence="3">JCM 4242</strain>
    </source>
</reference>
<proteinExistence type="predicted"/>
<dbReference type="AlphaFoldDB" id="A0A939FR77"/>
<dbReference type="SUPFAM" id="SSF55486">
    <property type="entry name" value="Metalloproteases ('zincins'), catalytic domain"/>
    <property type="match status" value="1"/>
</dbReference>
<name>A0A939FR77_9ACTN</name>
<dbReference type="GO" id="GO:0006508">
    <property type="term" value="P:proteolysis"/>
    <property type="evidence" value="ECO:0007669"/>
    <property type="project" value="InterPro"/>
</dbReference>
<feature type="region of interest" description="Disordered" evidence="1">
    <location>
        <begin position="476"/>
        <end position="537"/>
    </location>
</feature>
<keyword evidence="3" id="KW-0378">Hydrolase</keyword>
<keyword evidence="4" id="KW-1185">Reference proteome</keyword>
<dbReference type="PANTHER" id="PTHR41775">
    <property type="entry name" value="SECRETED PROTEIN-RELATED"/>
    <property type="match status" value="1"/>
</dbReference>
<dbReference type="PANTHER" id="PTHR41775:SF1">
    <property type="entry name" value="PEPTIDASE M6-LIKE DOMAIN-CONTAINING PROTEIN"/>
    <property type="match status" value="1"/>
</dbReference>
<keyword evidence="3" id="KW-0645">Protease</keyword>
<dbReference type="InterPro" id="IPR008757">
    <property type="entry name" value="Peptidase_M6-like_domain"/>
</dbReference>
<dbReference type="EMBL" id="JAFMOF010000002">
    <property type="protein sequence ID" value="MBO0654505.1"/>
    <property type="molecule type" value="Genomic_DNA"/>
</dbReference>
<feature type="region of interest" description="Disordered" evidence="1">
    <location>
        <begin position="590"/>
        <end position="611"/>
    </location>
</feature>
<evidence type="ECO:0000313" key="3">
    <source>
        <dbReference type="EMBL" id="MBO0654505.1"/>
    </source>
</evidence>